<sequence length="340" mass="39964">MFEFEKPILYKAVIHTLNKYQAVPTFSTFEIDREEEMTYDFLLKHINSLYHSREMKWARFQEDSVVDCMMTDLDQNLDAFMEVTKDISSLLHQVIYENSSTLPSCDLAFVLFEMSELLYFGCFKWNHKRFFVRGKEQTRDGNIWKLANTEDLYLANRTKVDEGFLIHLKHKDIALIDRKYIINSDEVQLLGDMVLKSDAGFSEKEKFQEFKEITTNLEDKFVGEDFSQKAQVKKAVLDSVFEKGSVHIPTVIEQAFEEKSELKNIYENAFQKANLWNEEIVIPETTLKKNYQKQHIITDEGIEVNIPVHLVNETDTVEFVLEENGKWSIVIKNIDMMKEK</sequence>
<keyword evidence="2" id="KW-1185">Reference proteome</keyword>
<dbReference type="Proteomes" id="UP000007468">
    <property type="component" value="Chromosome"/>
</dbReference>
<dbReference type="STRING" id="546269.HMPREF0389_00064"/>
<gene>
    <name evidence="1" type="ordered locus">HMPREF0389_00064</name>
</gene>
<dbReference type="eggNOG" id="COG3081">
    <property type="taxonomic scope" value="Bacteria"/>
</dbReference>
<organism evidence="1 2">
    <name type="scientific">Filifactor alocis (strain ATCC 35896 / CCUG 47790 / D40 B5)</name>
    <name type="common">Fusobacterium alocis</name>
    <dbReference type="NCBI Taxonomy" id="546269"/>
    <lineage>
        <taxon>Bacteria</taxon>
        <taxon>Bacillati</taxon>
        <taxon>Bacillota</taxon>
        <taxon>Clostridia</taxon>
        <taxon>Peptostreptococcales</taxon>
        <taxon>Filifactoraceae</taxon>
        <taxon>Filifactor</taxon>
    </lineage>
</organism>
<reference evidence="2" key="1">
    <citation type="submission" date="2010-12" db="EMBL/GenBank/DDBJ databases">
        <title>The genome sequence of Filifactor alocis strain ATCC 35896.</title>
        <authorList>
            <consortium name="The Broad Institute Genome Sequencing Platform"/>
            <person name="Ward D."/>
            <person name="Earl A."/>
            <person name="Feldgarden M."/>
            <person name="Young S.K."/>
            <person name="Gargeya S."/>
            <person name="Zeng Q."/>
            <person name="Alvarado L."/>
            <person name="Berlin A."/>
            <person name="Bochicchio J."/>
            <person name="Chapman S.B."/>
            <person name="Chen Z."/>
            <person name="Freedman E."/>
            <person name="Gellesch M."/>
            <person name="Goldberg J."/>
            <person name="Griggs A."/>
            <person name="Gujja S."/>
            <person name="Heilman E."/>
            <person name="Heiman D."/>
            <person name="Howarth C."/>
            <person name="Mehta T."/>
            <person name="Neiman D."/>
            <person name="Pearson M."/>
            <person name="Roberts A."/>
            <person name="Saif S."/>
            <person name="Shea T."/>
            <person name="Shenoy N."/>
            <person name="Sisk P."/>
            <person name="Stolte C."/>
            <person name="Sykes S."/>
            <person name="White J."/>
            <person name="Yandava C."/>
            <person name="Izard J."/>
            <person name="Blanton J.M."/>
            <person name="Baranova O.V."/>
            <person name="Tanner A.C."/>
            <person name="Dewhirst F.E."/>
            <person name="Haas B."/>
            <person name="Nusbaum C."/>
            <person name="Birren B."/>
        </authorList>
    </citation>
    <scope>NUCLEOTIDE SEQUENCE [LARGE SCALE GENOMIC DNA]</scope>
    <source>
        <strain evidence="2">ATCC 35896 / D40 B5</strain>
    </source>
</reference>
<dbReference type="InterPro" id="IPR007358">
    <property type="entry name" value="Nucleoid_associated_NdpA"/>
</dbReference>
<proteinExistence type="predicted"/>
<evidence type="ECO:0000313" key="2">
    <source>
        <dbReference type="Proteomes" id="UP000007468"/>
    </source>
</evidence>
<protein>
    <recommendedName>
        <fullName evidence="3">Nucleoid-associated protein</fullName>
    </recommendedName>
</protein>
<dbReference type="KEGG" id="faa:HMPREF0389_00064"/>
<dbReference type="GO" id="GO:0009295">
    <property type="term" value="C:nucleoid"/>
    <property type="evidence" value="ECO:0007669"/>
    <property type="project" value="InterPro"/>
</dbReference>
<dbReference type="AlphaFoldDB" id="D6GR60"/>
<dbReference type="EMBL" id="CP002390">
    <property type="protein sequence ID" value="EFE28151.2"/>
    <property type="molecule type" value="Genomic_DNA"/>
</dbReference>
<accession>D6GR60</accession>
<dbReference type="Pfam" id="PF04245">
    <property type="entry name" value="NA37"/>
    <property type="match status" value="1"/>
</dbReference>
<dbReference type="RefSeq" id="WP_014262227.1">
    <property type="nucleotide sequence ID" value="NC_016630.1"/>
</dbReference>
<name>D6GR60_FILAD</name>
<evidence type="ECO:0008006" key="3">
    <source>
        <dbReference type="Google" id="ProtNLM"/>
    </source>
</evidence>
<dbReference type="HOGENOM" id="CLU_069338_0_0_9"/>
<evidence type="ECO:0000313" key="1">
    <source>
        <dbReference type="EMBL" id="EFE28151.2"/>
    </source>
</evidence>